<dbReference type="PROSITE" id="PS51186">
    <property type="entry name" value="GNAT"/>
    <property type="match status" value="1"/>
</dbReference>
<dbReference type="AlphaFoldDB" id="A0A1G2CX68"/>
<evidence type="ECO:0000313" key="5">
    <source>
        <dbReference type="EMBL" id="OGZ05973.1"/>
    </source>
</evidence>
<evidence type="ECO:0000313" key="6">
    <source>
        <dbReference type="Proteomes" id="UP000177122"/>
    </source>
</evidence>
<dbReference type="EMBL" id="MHLI01000006">
    <property type="protein sequence ID" value="OGZ05973.1"/>
    <property type="molecule type" value="Genomic_DNA"/>
</dbReference>
<dbReference type="PANTHER" id="PTHR43792">
    <property type="entry name" value="GNAT FAMILY, PUTATIVE (AFU_ORTHOLOGUE AFUA_3G00765)-RELATED-RELATED"/>
    <property type="match status" value="1"/>
</dbReference>
<comment type="caution">
    <text evidence="5">The sequence shown here is derived from an EMBL/GenBank/DDBJ whole genome shotgun (WGS) entry which is preliminary data.</text>
</comment>
<name>A0A1G2CX68_9BACT</name>
<evidence type="ECO:0000259" key="4">
    <source>
        <dbReference type="PROSITE" id="PS51186"/>
    </source>
</evidence>
<feature type="domain" description="N-acetyltransferase" evidence="4">
    <location>
        <begin position="1"/>
        <end position="157"/>
    </location>
</feature>
<dbReference type="Gene3D" id="3.40.630.30">
    <property type="match status" value="1"/>
</dbReference>
<dbReference type="InterPro" id="IPR000182">
    <property type="entry name" value="GNAT_dom"/>
</dbReference>
<dbReference type="InterPro" id="IPR016181">
    <property type="entry name" value="Acyl_CoA_acyltransferase"/>
</dbReference>
<evidence type="ECO:0000256" key="3">
    <source>
        <dbReference type="ARBA" id="ARBA00038502"/>
    </source>
</evidence>
<gene>
    <name evidence="5" type="ORF">A2845_04085</name>
</gene>
<keyword evidence="2" id="KW-0012">Acyltransferase</keyword>
<evidence type="ECO:0000256" key="2">
    <source>
        <dbReference type="ARBA" id="ARBA00023315"/>
    </source>
</evidence>
<dbReference type="GO" id="GO:0016747">
    <property type="term" value="F:acyltransferase activity, transferring groups other than amino-acyl groups"/>
    <property type="evidence" value="ECO:0007669"/>
    <property type="project" value="InterPro"/>
</dbReference>
<accession>A0A1G2CX68</accession>
<dbReference type="InterPro" id="IPR051531">
    <property type="entry name" value="N-acetyltransferase"/>
</dbReference>
<dbReference type="Pfam" id="PF13302">
    <property type="entry name" value="Acetyltransf_3"/>
    <property type="match status" value="1"/>
</dbReference>
<reference evidence="5 6" key="1">
    <citation type="journal article" date="2016" name="Nat. Commun.">
        <title>Thousands of microbial genomes shed light on interconnected biogeochemical processes in an aquifer system.</title>
        <authorList>
            <person name="Anantharaman K."/>
            <person name="Brown C.T."/>
            <person name="Hug L.A."/>
            <person name="Sharon I."/>
            <person name="Castelle C.J."/>
            <person name="Probst A.J."/>
            <person name="Thomas B.C."/>
            <person name="Singh A."/>
            <person name="Wilkins M.J."/>
            <person name="Karaoz U."/>
            <person name="Brodie E.L."/>
            <person name="Williams K.H."/>
            <person name="Hubbard S.S."/>
            <person name="Banfield J.F."/>
        </authorList>
    </citation>
    <scope>NUCLEOTIDE SEQUENCE [LARGE SCALE GENOMIC DNA]</scope>
</reference>
<dbReference type="SUPFAM" id="SSF55729">
    <property type="entry name" value="Acyl-CoA N-acyltransferases (Nat)"/>
    <property type="match status" value="1"/>
</dbReference>
<organism evidence="5 6">
    <name type="scientific">Candidatus Lloydbacteria bacterium RIFCSPHIGHO2_01_FULL_49_22</name>
    <dbReference type="NCBI Taxonomy" id="1798658"/>
    <lineage>
        <taxon>Bacteria</taxon>
        <taxon>Candidatus Lloydiibacteriota</taxon>
    </lineage>
</organism>
<comment type="similarity">
    <text evidence="3">Belongs to the acetyltransferase family. RimJ subfamily.</text>
</comment>
<dbReference type="PANTHER" id="PTHR43792:SF8">
    <property type="entry name" value="[RIBOSOMAL PROTEIN US5]-ALANINE N-ACETYLTRANSFERASE"/>
    <property type="match status" value="1"/>
</dbReference>
<evidence type="ECO:0000256" key="1">
    <source>
        <dbReference type="ARBA" id="ARBA00022679"/>
    </source>
</evidence>
<dbReference type="Proteomes" id="UP000177122">
    <property type="component" value="Unassembled WGS sequence"/>
</dbReference>
<proteinExistence type="inferred from homology"/>
<sequence length="161" mass="18228">MEYAEEIFRVFDDEITRYMYPATPGSIEDTRIFIRKSIEGFSRGEEIVAAILTKDAREFIGNVGIHDINTSTPELGIWIKKDAHGHGYGKEAVTGLKEWADTALGYEYIKYPVVEENIPSRAIAESLNGKEVLRYPKTNLSGVTHAMVEYYIHPNVPHAHQ</sequence>
<keyword evidence="1" id="KW-0808">Transferase</keyword>
<protein>
    <recommendedName>
        <fullName evidence="4">N-acetyltransferase domain-containing protein</fullName>
    </recommendedName>
</protein>